<evidence type="ECO:0000313" key="2">
    <source>
        <dbReference type="Proteomes" id="UP000000226"/>
    </source>
</evidence>
<name>V7CTV6_PHAVU</name>
<dbReference type="Gramene" id="ESW32326">
    <property type="protein sequence ID" value="ESW32326"/>
    <property type="gene ID" value="PHAVU_002G312700g"/>
</dbReference>
<organism evidence="1 2">
    <name type="scientific">Phaseolus vulgaris</name>
    <name type="common">Kidney bean</name>
    <name type="synonym">French bean</name>
    <dbReference type="NCBI Taxonomy" id="3885"/>
    <lineage>
        <taxon>Eukaryota</taxon>
        <taxon>Viridiplantae</taxon>
        <taxon>Streptophyta</taxon>
        <taxon>Embryophyta</taxon>
        <taxon>Tracheophyta</taxon>
        <taxon>Spermatophyta</taxon>
        <taxon>Magnoliopsida</taxon>
        <taxon>eudicotyledons</taxon>
        <taxon>Gunneridae</taxon>
        <taxon>Pentapetalae</taxon>
        <taxon>rosids</taxon>
        <taxon>fabids</taxon>
        <taxon>Fabales</taxon>
        <taxon>Fabaceae</taxon>
        <taxon>Papilionoideae</taxon>
        <taxon>50 kb inversion clade</taxon>
        <taxon>NPAAA clade</taxon>
        <taxon>indigoferoid/millettioid clade</taxon>
        <taxon>Phaseoleae</taxon>
        <taxon>Phaseolus</taxon>
    </lineage>
</organism>
<dbReference type="EMBL" id="CM002289">
    <property type="protein sequence ID" value="ESW32326.1"/>
    <property type="molecule type" value="Genomic_DNA"/>
</dbReference>
<proteinExistence type="predicted"/>
<reference evidence="2" key="1">
    <citation type="journal article" date="2014" name="Nat. Genet.">
        <title>A reference genome for common bean and genome-wide analysis of dual domestications.</title>
        <authorList>
            <person name="Schmutz J."/>
            <person name="McClean P.E."/>
            <person name="Mamidi S."/>
            <person name="Wu G.A."/>
            <person name="Cannon S.B."/>
            <person name="Grimwood J."/>
            <person name="Jenkins J."/>
            <person name="Shu S."/>
            <person name="Song Q."/>
            <person name="Chavarro C."/>
            <person name="Torres-Torres M."/>
            <person name="Geffroy V."/>
            <person name="Moghaddam S.M."/>
            <person name="Gao D."/>
            <person name="Abernathy B."/>
            <person name="Barry K."/>
            <person name="Blair M."/>
            <person name="Brick M.A."/>
            <person name="Chovatia M."/>
            <person name="Gepts P."/>
            <person name="Goodstein D.M."/>
            <person name="Gonzales M."/>
            <person name="Hellsten U."/>
            <person name="Hyten D.L."/>
            <person name="Jia G."/>
            <person name="Kelly J.D."/>
            <person name="Kudrna D."/>
            <person name="Lee R."/>
            <person name="Richard M.M."/>
            <person name="Miklas P.N."/>
            <person name="Osorno J.M."/>
            <person name="Rodrigues J."/>
            <person name="Thareau V."/>
            <person name="Urrea C.A."/>
            <person name="Wang M."/>
            <person name="Yu Y."/>
            <person name="Zhang M."/>
            <person name="Wing R.A."/>
            <person name="Cregan P.B."/>
            <person name="Rokhsar D.S."/>
            <person name="Jackson S.A."/>
        </authorList>
    </citation>
    <scope>NUCLEOTIDE SEQUENCE [LARGE SCALE GENOMIC DNA]</scope>
    <source>
        <strain evidence="2">cv. G19833</strain>
    </source>
</reference>
<accession>V7CTV6</accession>
<keyword evidence="2" id="KW-1185">Reference proteome</keyword>
<gene>
    <name evidence="1" type="ORF">PHAVU_002G312700g</name>
</gene>
<dbReference type="AlphaFoldDB" id="V7CTV6"/>
<dbReference type="Proteomes" id="UP000000226">
    <property type="component" value="Chromosome 2"/>
</dbReference>
<protein>
    <submittedName>
        <fullName evidence="1">Uncharacterized protein</fullName>
    </submittedName>
</protein>
<sequence>MISKTQENRADKVKQMDEVNVRDSYIPKELRDTPKRADEKSHIFKEQNLIQAYSQTSKEGNSSISSQTRERRKLLGGHCECSEKQAFGFIIIELLKNNQILLNNNLHLTYNFKKI</sequence>
<evidence type="ECO:0000313" key="1">
    <source>
        <dbReference type="EMBL" id="ESW32326.1"/>
    </source>
</evidence>